<dbReference type="AlphaFoldDB" id="A0A3N4LMF5"/>
<dbReference type="Proteomes" id="UP000267821">
    <property type="component" value="Unassembled WGS sequence"/>
</dbReference>
<sequence>MAESDFLRPTLYPSHPPSLRHYHLLQIHFVPSPPLHSYWRKDSPPLVRQAPLSSPLAFEAELTFFSP</sequence>
<proteinExistence type="predicted"/>
<dbReference type="InParanoid" id="A0A3N4LMF5"/>
<organism evidence="1 2">
    <name type="scientific">Terfezia boudieri ATCC MYA-4762</name>
    <dbReference type="NCBI Taxonomy" id="1051890"/>
    <lineage>
        <taxon>Eukaryota</taxon>
        <taxon>Fungi</taxon>
        <taxon>Dikarya</taxon>
        <taxon>Ascomycota</taxon>
        <taxon>Pezizomycotina</taxon>
        <taxon>Pezizomycetes</taxon>
        <taxon>Pezizales</taxon>
        <taxon>Pezizaceae</taxon>
        <taxon>Terfezia</taxon>
    </lineage>
</organism>
<evidence type="ECO:0000313" key="2">
    <source>
        <dbReference type="Proteomes" id="UP000267821"/>
    </source>
</evidence>
<dbReference type="EMBL" id="ML121543">
    <property type="protein sequence ID" value="RPB24010.1"/>
    <property type="molecule type" value="Genomic_DNA"/>
</dbReference>
<evidence type="ECO:0000313" key="1">
    <source>
        <dbReference type="EMBL" id="RPB24010.1"/>
    </source>
</evidence>
<name>A0A3N4LMF5_9PEZI</name>
<gene>
    <name evidence="1" type="ORF">L211DRAFT_837885</name>
</gene>
<reference evidence="1 2" key="1">
    <citation type="journal article" date="2018" name="Nat. Ecol. Evol.">
        <title>Pezizomycetes genomes reveal the molecular basis of ectomycorrhizal truffle lifestyle.</title>
        <authorList>
            <person name="Murat C."/>
            <person name="Payen T."/>
            <person name="Noel B."/>
            <person name="Kuo A."/>
            <person name="Morin E."/>
            <person name="Chen J."/>
            <person name="Kohler A."/>
            <person name="Krizsan K."/>
            <person name="Balestrini R."/>
            <person name="Da Silva C."/>
            <person name="Montanini B."/>
            <person name="Hainaut M."/>
            <person name="Levati E."/>
            <person name="Barry K.W."/>
            <person name="Belfiori B."/>
            <person name="Cichocki N."/>
            <person name="Clum A."/>
            <person name="Dockter R.B."/>
            <person name="Fauchery L."/>
            <person name="Guy J."/>
            <person name="Iotti M."/>
            <person name="Le Tacon F."/>
            <person name="Lindquist E.A."/>
            <person name="Lipzen A."/>
            <person name="Malagnac F."/>
            <person name="Mello A."/>
            <person name="Molinier V."/>
            <person name="Miyauchi S."/>
            <person name="Poulain J."/>
            <person name="Riccioni C."/>
            <person name="Rubini A."/>
            <person name="Sitrit Y."/>
            <person name="Splivallo R."/>
            <person name="Traeger S."/>
            <person name="Wang M."/>
            <person name="Zifcakova L."/>
            <person name="Wipf D."/>
            <person name="Zambonelli A."/>
            <person name="Paolocci F."/>
            <person name="Nowrousian M."/>
            <person name="Ottonello S."/>
            <person name="Baldrian P."/>
            <person name="Spatafora J.W."/>
            <person name="Henrissat B."/>
            <person name="Nagy L.G."/>
            <person name="Aury J.M."/>
            <person name="Wincker P."/>
            <person name="Grigoriev I.V."/>
            <person name="Bonfante P."/>
            <person name="Martin F.M."/>
        </authorList>
    </citation>
    <scope>NUCLEOTIDE SEQUENCE [LARGE SCALE GENOMIC DNA]</scope>
    <source>
        <strain evidence="1 2">ATCC MYA-4762</strain>
    </source>
</reference>
<accession>A0A3N4LMF5</accession>
<keyword evidence="2" id="KW-1185">Reference proteome</keyword>
<protein>
    <submittedName>
        <fullName evidence="1">Uncharacterized protein</fullName>
    </submittedName>
</protein>